<gene>
    <name evidence="12" type="ORF">BCR43DRAFT_495558</name>
</gene>
<comment type="catalytic activity">
    <reaction evidence="7">
        <text>L-threonyl-[protein] + ATP = O-phospho-L-threonyl-[protein] + ADP + H(+)</text>
        <dbReference type="Rhea" id="RHEA:46608"/>
        <dbReference type="Rhea" id="RHEA-COMP:11060"/>
        <dbReference type="Rhea" id="RHEA-COMP:11605"/>
        <dbReference type="ChEBI" id="CHEBI:15378"/>
        <dbReference type="ChEBI" id="CHEBI:30013"/>
        <dbReference type="ChEBI" id="CHEBI:30616"/>
        <dbReference type="ChEBI" id="CHEBI:61977"/>
        <dbReference type="ChEBI" id="CHEBI:456216"/>
        <dbReference type="EC" id="2.7.11.1"/>
    </reaction>
</comment>
<comment type="catalytic activity">
    <reaction evidence="8">
        <text>L-seryl-[protein] + ATP = O-phospho-L-seryl-[protein] + ADP + H(+)</text>
        <dbReference type="Rhea" id="RHEA:17989"/>
        <dbReference type="Rhea" id="RHEA-COMP:9863"/>
        <dbReference type="Rhea" id="RHEA-COMP:11604"/>
        <dbReference type="ChEBI" id="CHEBI:15378"/>
        <dbReference type="ChEBI" id="CHEBI:29999"/>
        <dbReference type="ChEBI" id="CHEBI:30616"/>
        <dbReference type="ChEBI" id="CHEBI:83421"/>
        <dbReference type="ChEBI" id="CHEBI:456216"/>
        <dbReference type="EC" id="2.7.11.1"/>
    </reaction>
</comment>
<dbReference type="InterPro" id="IPR011009">
    <property type="entry name" value="Kinase-like_dom_sf"/>
</dbReference>
<evidence type="ECO:0000259" key="10">
    <source>
        <dbReference type="PROSITE" id="PS50006"/>
    </source>
</evidence>
<dbReference type="PROSITE" id="PS00108">
    <property type="entry name" value="PROTEIN_KINASE_ST"/>
    <property type="match status" value="1"/>
</dbReference>
<feature type="domain" description="FHA" evidence="10">
    <location>
        <begin position="124"/>
        <end position="180"/>
    </location>
</feature>
<keyword evidence="6" id="KW-0067">ATP-binding</keyword>
<evidence type="ECO:0000256" key="6">
    <source>
        <dbReference type="ARBA" id="ARBA00022840"/>
    </source>
</evidence>
<feature type="compositionally biased region" description="Basic residues" evidence="9">
    <location>
        <begin position="7"/>
        <end position="16"/>
    </location>
</feature>
<keyword evidence="3" id="KW-0723">Serine/threonine-protein kinase</keyword>
<evidence type="ECO:0000256" key="5">
    <source>
        <dbReference type="ARBA" id="ARBA00022777"/>
    </source>
</evidence>
<dbReference type="InParanoid" id="A0A1X2H647"/>
<dbReference type="GO" id="GO:0005737">
    <property type="term" value="C:cytoplasm"/>
    <property type="evidence" value="ECO:0007669"/>
    <property type="project" value="TreeGrafter"/>
</dbReference>
<dbReference type="PROSITE" id="PS50011">
    <property type="entry name" value="PROTEIN_KINASE_DOM"/>
    <property type="match status" value="1"/>
</dbReference>
<evidence type="ECO:0000256" key="1">
    <source>
        <dbReference type="ARBA" id="ARBA00005575"/>
    </source>
</evidence>
<evidence type="ECO:0000256" key="3">
    <source>
        <dbReference type="ARBA" id="ARBA00022527"/>
    </source>
</evidence>
<sequence length="532" mass="60672">MAPNSAIKKRTSRRKSKELAQVHNGRVGKEPLPRLLRSRQLSRQYSQKTRKETVGWWNTQKDVMRVFTISDPPAGSRLGGVEESPSGRWVYVHADPPEALKPIALTRILDNPGKKRRQAFSAGYSVGGSKKSDIRPACPYVERHQCVIYHKLNTKLSEMAQAFFVRDESTSGTWVNGVKLTPDVDQELKDGDVIQFAPRGTKGAVKLIIRIPHIKLISNIDVGQLYEFQETLGDGQCGVVKRVKCKKTKKLFACKMIRSAQSYITANRYRETLLQEISVYMALKPHPCVTQVKEVVEQDFKIYVFMELLEGGDLHEYVRLADPPMTEDEVRIIFDQLFHATYFLHKSNLVHRDIKLENVLMADKEKLFVKIVDLGLAKFMPDNNDCFATICGTQLYAAPELLRGHGSTQPRFTNKVDIWCLGMMLYICLTGRHPFLDTYEKYTPPETLRCIEENPVDCTEEGFEYVSKEGIDLVKRLLAMDPDERPTIAEVLRHPWLDQIESPRTQVKGLARCPSLVEYLKENPIKETEDGS</sequence>
<keyword evidence="5 12" id="KW-0808">Transferase</keyword>
<evidence type="ECO:0000256" key="4">
    <source>
        <dbReference type="ARBA" id="ARBA00022741"/>
    </source>
</evidence>
<feature type="region of interest" description="Disordered" evidence="9">
    <location>
        <begin position="1"/>
        <end position="33"/>
    </location>
</feature>
<evidence type="ECO:0000313" key="13">
    <source>
        <dbReference type="Proteomes" id="UP000242180"/>
    </source>
</evidence>
<evidence type="ECO:0000259" key="11">
    <source>
        <dbReference type="PROSITE" id="PS50011"/>
    </source>
</evidence>
<keyword evidence="4" id="KW-0547">Nucleotide-binding</keyword>
<name>A0A1X2H647_SYNRA</name>
<protein>
    <recommendedName>
        <fullName evidence="2">non-specific serine/threonine protein kinase</fullName>
        <ecNumber evidence="2">2.7.11.1</ecNumber>
    </recommendedName>
</protein>
<dbReference type="SMART" id="SM00220">
    <property type="entry name" value="S_TKc"/>
    <property type="match status" value="1"/>
</dbReference>
<dbReference type="GO" id="GO:0005634">
    <property type="term" value="C:nucleus"/>
    <property type="evidence" value="ECO:0007669"/>
    <property type="project" value="TreeGrafter"/>
</dbReference>
<dbReference type="STRING" id="13706.A0A1X2H647"/>
<comment type="similarity">
    <text evidence="1">Belongs to the protein kinase superfamily. CAMK Ser/Thr protein kinase family. CHEK2 subfamily.</text>
</comment>
<comment type="caution">
    <text evidence="12">The sequence shown here is derived from an EMBL/GenBank/DDBJ whole genome shotgun (WGS) entry which is preliminary data.</text>
</comment>
<dbReference type="InterPro" id="IPR000253">
    <property type="entry name" value="FHA_dom"/>
</dbReference>
<dbReference type="GO" id="GO:0044773">
    <property type="term" value="P:mitotic DNA damage checkpoint signaling"/>
    <property type="evidence" value="ECO:0007669"/>
    <property type="project" value="TreeGrafter"/>
</dbReference>
<dbReference type="OrthoDB" id="407410at2759"/>
<evidence type="ECO:0000256" key="7">
    <source>
        <dbReference type="ARBA" id="ARBA00047899"/>
    </source>
</evidence>
<dbReference type="AlphaFoldDB" id="A0A1X2H647"/>
<dbReference type="Gene3D" id="1.10.510.10">
    <property type="entry name" value="Transferase(Phosphotransferase) domain 1"/>
    <property type="match status" value="1"/>
</dbReference>
<dbReference type="Pfam" id="PF00069">
    <property type="entry name" value="Pkinase"/>
    <property type="match status" value="1"/>
</dbReference>
<dbReference type="FunFam" id="1.10.510.10:FF:000571">
    <property type="entry name" value="Maternal embryonic leucine zipper kinase"/>
    <property type="match status" value="1"/>
</dbReference>
<dbReference type="GO" id="GO:0004674">
    <property type="term" value="F:protein serine/threonine kinase activity"/>
    <property type="evidence" value="ECO:0007669"/>
    <property type="project" value="UniProtKB-KW"/>
</dbReference>
<evidence type="ECO:0000256" key="8">
    <source>
        <dbReference type="ARBA" id="ARBA00048679"/>
    </source>
</evidence>
<dbReference type="InterPro" id="IPR000719">
    <property type="entry name" value="Prot_kinase_dom"/>
</dbReference>
<dbReference type="PROSITE" id="PS50006">
    <property type="entry name" value="FHA_DOMAIN"/>
    <property type="match status" value="1"/>
</dbReference>
<organism evidence="12 13">
    <name type="scientific">Syncephalastrum racemosum</name>
    <name type="common">Filamentous fungus</name>
    <dbReference type="NCBI Taxonomy" id="13706"/>
    <lineage>
        <taxon>Eukaryota</taxon>
        <taxon>Fungi</taxon>
        <taxon>Fungi incertae sedis</taxon>
        <taxon>Mucoromycota</taxon>
        <taxon>Mucoromycotina</taxon>
        <taxon>Mucoromycetes</taxon>
        <taxon>Mucorales</taxon>
        <taxon>Syncephalastraceae</taxon>
        <taxon>Syncephalastrum</taxon>
    </lineage>
</organism>
<dbReference type="SMART" id="SM00240">
    <property type="entry name" value="FHA"/>
    <property type="match status" value="1"/>
</dbReference>
<dbReference type="CDD" id="cd00060">
    <property type="entry name" value="FHA"/>
    <property type="match status" value="1"/>
</dbReference>
<evidence type="ECO:0000256" key="2">
    <source>
        <dbReference type="ARBA" id="ARBA00012513"/>
    </source>
</evidence>
<dbReference type="InterPro" id="IPR008984">
    <property type="entry name" value="SMAD_FHA_dom_sf"/>
</dbReference>
<dbReference type="OMA" id="LENIIMC"/>
<dbReference type="EC" id="2.7.11.1" evidence="2"/>
<dbReference type="EMBL" id="MCGN01000008">
    <property type="protein sequence ID" value="ORY93921.1"/>
    <property type="molecule type" value="Genomic_DNA"/>
</dbReference>
<reference evidence="12 13" key="1">
    <citation type="submission" date="2016-07" db="EMBL/GenBank/DDBJ databases">
        <title>Pervasive Adenine N6-methylation of Active Genes in Fungi.</title>
        <authorList>
            <consortium name="DOE Joint Genome Institute"/>
            <person name="Mondo S.J."/>
            <person name="Dannebaum R.O."/>
            <person name="Kuo R.C."/>
            <person name="Labutti K."/>
            <person name="Haridas S."/>
            <person name="Kuo A."/>
            <person name="Salamov A."/>
            <person name="Ahrendt S.R."/>
            <person name="Lipzen A."/>
            <person name="Sullivan W."/>
            <person name="Andreopoulos W.B."/>
            <person name="Clum A."/>
            <person name="Lindquist E."/>
            <person name="Daum C."/>
            <person name="Ramamoorthy G.K."/>
            <person name="Gryganskyi A."/>
            <person name="Culley D."/>
            <person name="Magnuson J.K."/>
            <person name="James T.Y."/>
            <person name="O'Malley M.A."/>
            <person name="Stajich J.E."/>
            <person name="Spatafora J.W."/>
            <person name="Visel A."/>
            <person name="Grigoriev I.V."/>
        </authorList>
    </citation>
    <scope>NUCLEOTIDE SEQUENCE [LARGE SCALE GENOMIC DNA]</scope>
    <source>
        <strain evidence="12 13">NRRL 2496</strain>
    </source>
</reference>
<dbReference type="SUPFAM" id="SSF56112">
    <property type="entry name" value="Protein kinase-like (PK-like)"/>
    <property type="match status" value="1"/>
</dbReference>
<evidence type="ECO:0000313" key="12">
    <source>
        <dbReference type="EMBL" id="ORY93921.1"/>
    </source>
</evidence>
<accession>A0A1X2H647</accession>
<keyword evidence="5 12" id="KW-0418">Kinase</keyword>
<dbReference type="Gene3D" id="2.60.200.20">
    <property type="match status" value="1"/>
</dbReference>
<dbReference type="PANTHER" id="PTHR44167">
    <property type="entry name" value="OVARIAN-SPECIFIC SERINE/THREONINE-PROTEIN KINASE LOK-RELATED"/>
    <property type="match status" value="1"/>
</dbReference>
<evidence type="ECO:0000256" key="9">
    <source>
        <dbReference type="SAM" id="MobiDB-lite"/>
    </source>
</evidence>
<dbReference type="PANTHER" id="PTHR44167:SF24">
    <property type="entry name" value="SERINE_THREONINE-PROTEIN KINASE CHK2"/>
    <property type="match status" value="1"/>
</dbReference>
<keyword evidence="13" id="KW-1185">Reference proteome</keyword>
<dbReference type="Pfam" id="PF00498">
    <property type="entry name" value="FHA"/>
    <property type="match status" value="1"/>
</dbReference>
<feature type="domain" description="Protein kinase" evidence="11">
    <location>
        <begin position="226"/>
        <end position="497"/>
    </location>
</feature>
<proteinExistence type="inferred from homology"/>
<dbReference type="GO" id="GO:0005524">
    <property type="term" value="F:ATP binding"/>
    <property type="evidence" value="ECO:0007669"/>
    <property type="project" value="UniProtKB-KW"/>
</dbReference>
<dbReference type="Proteomes" id="UP000242180">
    <property type="component" value="Unassembled WGS sequence"/>
</dbReference>
<dbReference type="SUPFAM" id="SSF49879">
    <property type="entry name" value="SMAD/FHA domain"/>
    <property type="match status" value="1"/>
</dbReference>
<dbReference type="InterPro" id="IPR008271">
    <property type="entry name" value="Ser/Thr_kinase_AS"/>
</dbReference>
<dbReference type="Gene3D" id="3.30.200.20">
    <property type="entry name" value="Phosphorylase Kinase, domain 1"/>
    <property type="match status" value="1"/>
</dbReference>